<dbReference type="EMBL" id="AXCY01000032">
    <property type="protein sequence ID" value="KGM11040.1"/>
    <property type="molecule type" value="Genomic_DNA"/>
</dbReference>
<dbReference type="PANTHER" id="PTHR43166">
    <property type="entry name" value="AMINO ACID IMPORT ATP-BINDING PROTEIN"/>
    <property type="match status" value="1"/>
</dbReference>
<evidence type="ECO:0000256" key="4">
    <source>
        <dbReference type="ARBA" id="ARBA00022741"/>
    </source>
</evidence>
<gene>
    <name evidence="13" type="ORF">N868_10570</name>
</gene>
<evidence type="ECO:0000256" key="9">
    <source>
        <dbReference type="ARBA" id="ARBA00054718"/>
    </source>
</evidence>
<dbReference type="PROSITE" id="PS00211">
    <property type="entry name" value="ABC_TRANSPORTER_1"/>
    <property type="match status" value="1"/>
</dbReference>
<dbReference type="GO" id="GO:0006865">
    <property type="term" value="P:amino acid transport"/>
    <property type="evidence" value="ECO:0007669"/>
    <property type="project" value="UniProtKB-KW"/>
</dbReference>
<reference evidence="13 14" key="2">
    <citation type="journal article" date="2015" name="Stand. Genomic Sci.">
        <title>Draft genome sequence of Cellulomonas carbonis T26(T) and comparative analysis of six Cellulomonas genomes.</title>
        <authorList>
            <person name="Zhuang W."/>
            <person name="Zhang S."/>
            <person name="Xia X."/>
            <person name="Wang G."/>
        </authorList>
    </citation>
    <scope>NUCLEOTIDE SEQUENCE [LARGE SCALE GENOMIC DNA]</scope>
    <source>
        <strain evidence="13 14">T26</strain>
    </source>
</reference>
<name>A0A0A0BSX5_9CELL</name>
<evidence type="ECO:0000256" key="1">
    <source>
        <dbReference type="ARBA" id="ARBA00005417"/>
    </source>
</evidence>
<evidence type="ECO:0000256" key="5">
    <source>
        <dbReference type="ARBA" id="ARBA00022840"/>
    </source>
</evidence>
<keyword evidence="14" id="KW-1185">Reference proteome</keyword>
<dbReference type="Gene3D" id="3.40.50.300">
    <property type="entry name" value="P-loop containing nucleotide triphosphate hydrolases"/>
    <property type="match status" value="1"/>
</dbReference>
<comment type="caution">
    <text evidence="13">The sequence shown here is derived from an EMBL/GenBank/DDBJ whole genome shotgun (WGS) entry which is preliminary data.</text>
</comment>
<evidence type="ECO:0000313" key="13">
    <source>
        <dbReference type="EMBL" id="KGM11040.1"/>
    </source>
</evidence>
<dbReference type="SMART" id="SM00382">
    <property type="entry name" value="AAA"/>
    <property type="match status" value="1"/>
</dbReference>
<dbReference type="OrthoDB" id="4283894at2"/>
<evidence type="ECO:0000256" key="6">
    <source>
        <dbReference type="ARBA" id="ARBA00022967"/>
    </source>
</evidence>
<evidence type="ECO:0000256" key="10">
    <source>
        <dbReference type="ARBA" id="ARBA00063837"/>
    </source>
</evidence>
<dbReference type="GO" id="GO:0005524">
    <property type="term" value="F:ATP binding"/>
    <property type="evidence" value="ECO:0007669"/>
    <property type="project" value="UniProtKB-KW"/>
</dbReference>
<evidence type="ECO:0000256" key="8">
    <source>
        <dbReference type="ARBA" id="ARBA00023136"/>
    </source>
</evidence>
<dbReference type="InterPro" id="IPR003593">
    <property type="entry name" value="AAA+_ATPase"/>
</dbReference>
<dbReference type="InterPro" id="IPR050086">
    <property type="entry name" value="MetN_ABC_transporter-like"/>
</dbReference>
<keyword evidence="4" id="KW-0547">Nucleotide-binding</keyword>
<comment type="function">
    <text evidence="9">Part of the ABC transporter FtsEX involved in cellular division. Has ATPase activity.</text>
</comment>
<dbReference type="GO" id="GO:0016887">
    <property type="term" value="F:ATP hydrolysis activity"/>
    <property type="evidence" value="ECO:0007669"/>
    <property type="project" value="InterPro"/>
</dbReference>
<dbReference type="PROSITE" id="PS50893">
    <property type="entry name" value="ABC_TRANSPORTER_2"/>
    <property type="match status" value="1"/>
</dbReference>
<dbReference type="Proteomes" id="UP000029839">
    <property type="component" value="Unassembled WGS sequence"/>
</dbReference>
<keyword evidence="2" id="KW-0813">Transport</keyword>
<keyword evidence="6" id="KW-1278">Translocase</keyword>
<keyword evidence="7" id="KW-0029">Amino-acid transport</keyword>
<dbReference type="CDD" id="cd03258">
    <property type="entry name" value="ABC_MetN_methionine_transporter"/>
    <property type="match status" value="1"/>
</dbReference>
<reference evidence="13 14" key="1">
    <citation type="submission" date="2013-08" db="EMBL/GenBank/DDBJ databases">
        <title>Genome sequencing of Cellulomonas carbonis T26.</title>
        <authorList>
            <person name="Chen F."/>
            <person name="Li Y."/>
            <person name="Wang G."/>
        </authorList>
    </citation>
    <scope>NUCLEOTIDE SEQUENCE [LARGE SCALE GENOMIC DNA]</scope>
    <source>
        <strain evidence="13 14">T26</strain>
    </source>
</reference>
<evidence type="ECO:0000256" key="7">
    <source>
        <dbReference type="ARBA" id="ARBA00022970"/>
    </source>
</evidence>
<dbReference type="InterPro" id="IPR003439">
    <property type="entry name" value="ABC_transporter-like_ATP-bd"/>
</dbReference>
<dbReference type="InterPro" id="IPR017871">
    <property type="entry name" value="ABC_transporter-like_CS"/>
</dbReference>
<dbReference type="InterPro" id="IPR041701">
    <property type="entry name" value="MetN_ABC"/>
</dbReference>
<evidence type="ECO:0000256" key="11">
    <source>
        <dbReference type="SAM" id="MobiDB-lite"/>
    </source>
</evidence>
<dbReference type="GO" id="GO:0005886">
    <property type="term" value="C:plasma membrane"/>
    <property type="evidence" value="ECO:0007669"/>
    <property type="project" value="UniProtKB-ARBA"/>
</dbReference>
<dbReference type="InterPro" id="IPR027417">
    <property type="entry name" value="P-loop_NTPase"/>
</dbReference>
<evidence type="ECO:0000256" key="2">
    <source>
        <dbReference type="ARBA" id="ARBA00022448"/>
    </source>
</evidence>
<feature type="region of interest" description="Disordered" evidence="11">
    <location>
        <begin position="322"/>
        <end position="347"/>
    </location>
</feature>
<dbReference type="AlphaFoldDB" id="A0A0A0BSX5"/>
<sequence length="347" mass="36507">MIELSDLRKVYPGPAGDVVALDGIDLVVERGAVHGVVGRSGAGKSTLIRCLTGLERPTSGRVVVDGTDISALPEQRLRAARRRMGMVFQHVNLLDSRTVAANVAFPLEVAGTPRAERSGRVRELLELVGLGDKAGAYPAQLSGGQRQRVGIARALATEPAVLLCDEPTSALDSATTRQTLGLIRDLRDRLGITVVIITHEMAVVREICDSVTLLEHGRVVQDGSLAEVVTDHGSRLARELIPVPDLPLGPSRALVEVTYATDEVSTHDALAAVAALGRDVEVVAGTIETLAGLRVGRLQLEVPAAHVDDVIARLTADRLHAAPTVAGDPTDRTDPADPRGATGEVAA</sequence>
<dbReference type="FunFam" id="3.40.50.300:FF:000056">
    <property type="entry name" value="Cell division ATP-binding protein FtsE"/>
    <property type="match status" value="1"/>
</dbReference>
<dbReference type="RefSeq" id="WP_081978673.1">
    <property type="nucleotide sequence ID" value="NZ_AXCY01000032.1"/>
</dbReference>
<feature type="domain" description="ABC transporter" evidence="12">
    <location>
        <begin position="2"/>
        <end position="241"/>
    </location>
</feature>
<evidence type="ECO:0000256" key="3">
    <source>
        <dbReference type="ARBA" id="ARBA00022475"/>
    </source>
</evidence>
<proteinExistence type="inferred from homology"/>
<protein>
    <submittedName>
        <fullName evidence="13">ABC transporter</fullName>
    </submittedName>
</protein>
<dbReference type="SUPFAM" id="SSF52540">
    <property type="entry name" value="P-loop containing nucleoside triphosphate hydrolases"/>
    <property type="match status" value="1"/>
</dbReference>
<accession>A0A0A0BSX5</accession>
<evidence type="ECO:0000259" key="12">
    <source>
        <dbReference type="PROSITE" id="PS50893"/>
    </source>
</evidence>
<dbReference type="Pfam" id="PF00005">
    <property type="entry name" value="ABC_tran"/>
    <property type="match status" value="1"/>
</dbReference>
<comment type="subunit">
    <text evidence="10">Homodimer. Forms a membrane-associated complex with FtsX.</text>
</comment>
<dbReference type="PANTHER" id="PTHR43166:SF30">
    <property type="entry name" value="METHIONINE IMPORT ATP-BINDING PROTEIN METN"/>
    <property type="match status" value="1"/>
</dbReference>
<keyword evidence="5" id="KW-0067">ATP-binding</keyword>
<evidence type="ECO:0000313" key="14">
    <source>
        <dbReference type="Proteomes" id="UP000029839"/>
    </source>
</evidence>
<comment type="similarity">
    <text evidence="1">Belongs to the ABC transporter superfamily.</text>
</comment>
<organism evidence="13 14">
    <name type="scientific">Cellulomonas carbonis T26</name>
    <dbReference type="NCBI Taxonomy" id="947969"/>
    <lineage>
        <taxon>Bacteria</taxon>
        <taxon>Bacillati</taxon>
        <taxon>Actinomycetota</taxon>
        <taxon>Actinomycetes</taxon>
        <taxon>Micrococcales</taxon>
        <taxon>Cellulomonadaceae</taxon>
        <taxon>Cellulomonas</taxon>
    </lineage>
</organism>
<keyword evidence="8" id="KW-0472">Membrane</keyword>
<keyword evidence="3" id="KW-1003">Cell membrane</keyword>